<gene>
    <name evidence="7" type="ORF">RMAR1173_LOCUS21526</name>
</gene>
<dbReference type="AlphaFoldDB" id="A0A7S2SW96"/>
<dbReference type="PANTHER" id="PTHR43811:SF19">
    <property type="entry name" value="39 KDA FK506-BINDING NUCLEAR PROTEIN"/>
    <property type="match status" value="1"/>
</dbReference>
<dbReference type="InterPro" id="IPR046357">
    <property type="entry name" value="PPIase_dom_sf"/>
</dbReference>
<dbReference type="EC" id="5.2.1.8" evidence="2 5"/>
<evidence type="ECO:0000256" key="4">
    <source>
        <dbReference type="ARBA" id="ARBA00023235"/>
    </source>
</evidence>
<evidence type="ECO:0000256" key="2">
    <source>
        <dbReference type="ARBA" id="ARBA00013194"/>
    </source>
</evidence>
<dbReference type="PROSITE" id="PS50059">
    <property type="entry name" value="FKBP_PPIASE"/>
    <property type="match status" value="1"/>
</dbReference>
<evidence type="ECO:0000313" key="7">
    <source>
        <dbReference type="EMBL" id="CAD9710533.1"/>
    </source>
</evidence>
<dbReference type="EMBL" id="HBHJ01032454">
    <property type="protein sequence ID" value="CAD9710533.1"/>
    <property type="molecule type" value="Transcribed_RNA"/>
</dbReference>
<evidence type="ECO:0000256" key="3">
    <source>
        <dbReference type="ARBA" id="ARBA00023110"/>
    </source>
</evidence>
<dbReference type="Pfam" id="PF00254">
    <property type="entry name" value="FKBP_C"/>
    <property type="match status" value="1"/>
</dbReference>
<dbReference type="Gene3D" id="3.10.50.40">
    <property type="match status" value="1"/>
</dbReference>
<reference evidence="7" key="1">
    <citation type="submission" date="2021-01" db="EMBL/GenBank/DDBJ databases">
        <authorList>
            <person name="Corre E."/>
            <person name="Pelletier E."/>
            <person name="Niang G."/>
            <person name="Scheremetjew M."/>
            <person name="Finn R."/>
            <person name="Kale V."/>
            <person name="Holt S."/>
            <person name="Cochrane G."/>
            <person name="Meng A."/>
            <person name="Brown T."/>
            <person name="Cohen L."/>
        </authorList>
    </citation>
    <scope>NUCLEOTIDE SEQUENCE</scope>
    <source>
        <strain evidence="7">CCMP1243</strain>
    </source>
</reference>
<accession>A0A7S2SW96</accession>
<protein>
    <recommendedName>
        <fullName evidence="2 5">peptidylprolyl isomerase</fullName>
        <ecNumber evidence="2 5">5.2.1.8</ecNumber>
    </recommendedName>
</protein>
<keyword evidence="3 5" id="KW-0697">Rotamase</keyword>
<dbReference type="SUPFAM" id="SSF54534">
    <property type="entry name" value="FKBP-like"/>
    <property type="match status" value="1"/>
</dbReference>
<proteinExistence type="predicted"/>
<evidence type="ECO:0000259" key="6">
    <source>
        <dbReference type="PROSITE" id="PS50059"/>
    </source>
</evidence>
<feature type="domain" description="PPIase FKBP-type" evidence="6">
    <location>
        <begin position="85"/>
        <end position="172"/>
    </location>
</feature>
<dbReference type="InterPro" id="IPR001179">
    <property type="entry name" value="PPIase_FKBP_dom"/>
</dbReference>
<dbReference type="PANTHER" id="PTHR43811">
    <property type="entry name" value="FKBP-TYPE PEPTIDYL-PROLYL CIS-TRANS ISOMERASE FKPA"/>
    <property type="match status" value="1"/>
</dbReference>
<sequence length="173" mass="18252">MRRIGSLARSLRRSAGPLGWRPVAPLVHGLPAGRQPCPVAPHLAGPPATQQRWLSGDNGQGFQLQASGLQLQDLVVGGGATAAVGNMVHVHYTGRLADGTEFDSSVPRGEPIQFLLGRGMVIPGWDEGILGMQVGGKRQLIIPPHLGYGQQGIGPIPPNAELHFECELVEVDA</sequence>
<dbReference type="FunFam" id="3.10.50.40:FF:000006">
    <property type="entry name" value="Peptidyl-prolyl cis-trans isomerase"/>
    <property type="match status" value="1"/>
</dbReference>
<evidence type="ECO:0000256" key="5">
    <source>
        <dbReference type="PROSITE-ProRule" id="PRU00277"/>
    </source>
</evidence>
<keyword evidence="4 5" id="KW-0413">Isomerase</keyword>
<organism evidence="7">
    <name type="scientific">Rhizochromulina marina</name>
    <dbReference type="NCBI Taxonomy" id="1034831"/>
    <lineage>
        <taxon>Eukaryota</taxon>
        <taxon>Sar</taxon>
        <taxon>Stramenopiles</taxon>
        <taxon>Ochrophyta</taxon>
        <taxon>Dictyochophyceae</taxon>
        <taxon>Rhizochromulinales</taxon>
        <taxon>Rhizochromulina</taxon>
    </lineage>
</organism>
<comment type="catalytic activity">
    <reaction evidence="1 5">
        <text>[protein]-peptidylproline (omega=180) = [protein]-peptidylproline (omega=0)</text>
        <dbReference type="Rhea" id="RHEA:16237"/>
        <dbReference type="Rhea" id="RHEA-COMP:10747"/>
        <dbReference type="Rhea" id="RHEA-COMP:10748"/>
        <dbReference type="ChEBI" id="CHEBI:83833"/>
        <dbReference type="ChEBI" id="CHEBI:83834"/>
        <dbReference type="EC" id="5.2.1.8"/>
    </reaction>
</comment>
<name>A0A7S2SW96_9STRA</name>
<evidence type="ECO:0000256" key="1">
    <source>
        <dbReference type="ARBA" id="ARBA00000971"/>
    </source>
</evidence>
<dbReference type="GO" id="GO:0003755">
    <property type="term" value="F:peptidyl-prolyl cis-trans isomerase activity"/>
    <property type="evidence" value="ECO:0007669"/>
    <property type="project" value="UniProtKB-KW"/>
</dbReference>